<dbReference type="GO" id="GO:0042546">
    <property type="term" value="P:cell wall biogenesis"/>
    <property type="evidence" value="ECO:0007669"/>
    <property type="project" value="InterPro"/>
</dbReference>
<dbReference type="GO" id="GO:0005576">
    <property type="term" value="C:extracellular region"/>
    <property type="evidence" value="ECO:0007669"/>
    <property type="project" value="TreeGrafter"/>
</dbReference>
<dbReference type="InterPro" id="IPR045328">
    <property type="entry name" value="Kre9/Knh1"/>
</dbReference>
<feature type="signal peptide" evidence="3">
    <location>
        <begin position="1"/>
        <end position="19"/>
    </location>
</feature>
<protein>
    <submittedName>
        <fullName evidence="5">Putative secreted protein</fullName>
    </submittedName>
</protein>
<feature type="region of interest" description="Disordered" evidence="2">
    <location>
        <begin position="80"/>
        <end position="100"/>
    </location>
</feature>
<sequence>MSHSILFLIISLVTKLATANISATTPTSGSVCNVGQACPIQWIESKDSPDLDDLGPTQVDLVQGDPTNLQVVQSLGKVEDPENQKQMTFIPDNNLPTGSD</sequence>
<feature type="domain" description="Yeast cell wall synthesis Kre9/Knh1-like N-terminal" evidence="4">
    <location>
        <begin position="25"/>
        <end position="99"/>
    </location>
</feature>
<evidence type="ECO:0000256" key="3">
    <source>
        <dbReference type="SAM" id="SignalP"/>
    </source>
</evidence>
<dbReference type="PANTHER" id="PTHR28154:SF1">
    <property type="entry name" value="CELL WALL SYNTHESIS PROTEIN KNH1-RELATED"/>
    <property type="match status" value="1"/>
</dbReference>
<dbReference type="GO" id="GO:0031505">
    <property type="term" value="P:fungal-type cell wall organization"/>
    <property type="evidence" value="ECO:0007669"/>
    <property type="project" value="TreeGrafter"/>
</dbReference>
<dbReference type="InterPro" id="IPR018466">
    <property type="entry name" value="Kre9/Knh1-like_N"/>
</dbReference>
<dbReference type="AlphaFoldDB" id="T1UQ59"/>
<keyword evidence="1 3" id="KW-0732">Signal</keyword>
<dbReference type="EMBL" id="KF018032">
    <property type="protein sequence ID" value="AGT80102.1"/>
    <property type="molecule type" value="Genomic_DNA"/>
</dbReference>
<evidence type="ECO:0000256" key="2">
    <source>
        <dbReference type="SAM" id="MobiDB-lite"/>
    </source>
</evidence>
<evidence type="ECO:0000256" key="1">
    <source>
        <dbReference type="ARBA" id="ARBA00022729"/>
    </source>
</evidence>
<dbReference type="Pfam" id="PF10342">
    <property type="entry name" value="Kre9_KNH"/>
    <property type="match status" value="1"/>
</dbReference>
<evidence type="ECO:0000313" key="5">
    <source>
        <dbReference type="EMBL" id="AGT80102.1"/>
    </source>
</evidence>
<accession>T1UQ59</accession>
<evidence type="ECO:0000259" key="4">
    <source>
        <dbReference type="Pfam" id="PF10342"/>
    </source>
</evidence>
<organism evidence="5">
    <name type="scientific">Hemileia vastatrix</name>
    <dbReference type="NCBI Taxonomy" id="203904"/>
    <lineage>
        <taxon>Eukaryota</taxon>
        <taxon>Fungi</taxon>
        <taxon>Dikarya</taxon>
        <taxon>Basidiomycota</taxon>
        <taxon>Pucciniomycotina</taxon>
        <taxon>Pucciniomycetes</taxon>
        <taxon>Pucciniales</taxon>
        <taxon>Zaghouaniaceae</taxon>
        <taxon>Hemileia</taxon>
    </lineage>
</organism>
<dbReference type="VEuPathDB" id="FungiDB:HVAS_10005090"/>
<feature type="chain" id="PRO_5004585147" evidence="3">
    <location>
        <begin position="20"/>
        <end position="100"/>
    </location>
</feature>
<name>T1UQ59_9BASI</name>
<dbReference type="VEuPathDB" id="FungiDB:HVAS_10299380"/>
<dbReference type="PANTHER" id="PTHR28154">
    <property type="entry name" value="CELL WALL SYNTHESIS PROTEIN KNH1-RELATED"/>
    <property type="match status" value="1"/>
</dbReference>
<proteinExistence type="predicted"/>
<reference evidence="5" key="1">
    <citation type="submission" date="2013-04" db="EMBL/GenBank/DDBJ databases">
        <title>Genome annotation of the coffee rust (Hemileia vastatrix) contributes to the gene repertoire catalogue of the Pucciniales.</title>
        <authorList>
            <person name="Cristancho M.M."/>
            <person name="Botero D.O."/>
            <person name="Giraldo W.G."/>
            <person name="Tabima J.F."/>
            <person name="Riano-Pachon D.M."/>
            <person name="Escobar C."/>
            <person name="Rozo Y.I."/>
            <person name="Rivera L.F."/>
            <person name="Restrepo S."/>
            <person name="Gaitan A.L."/>
        </authorList>
    </citation>
    <scope>NUCLEOTIDE SEQUENCE</scope>
</reference>
<dbReference type="GO" id="GO:0006078">
    <property type="term" value="P:(1-&gt;6)-beta-D-glucan biosynthetic process"/>
    <property type="evidence" value="ECO:0007669"/>
    <property type="project" value="InterPro"/>
</dbReference>